<accession>A0A2N9F2T2</accession>
<dbReference type="GO" id="GO:0009941">
    <property type="term" value="C:chloroplast envelope"/>
    <property type="evidence" value="ECO:0007669"/>
    <property type="project" value="TreeGrafter"/>
</dbReference>
<sequence length="302" mass="32987">MSKKGGAATLQKDAPWRASPSLKPIPKIHHSPLLRLPQTPHSNYALSVMKHPNPIGSGLAMDAIVEAAGPECIVPGQITPIKLLGLKLYLDKALGCGGIIEFMEGTSQYTTLRIKVAELRDREQRTGGGGSERQRAEEREPSTDGGGSERQRAEEREPSTGGGGSERQRAEERDPSLPVVIGVAEKLNRASVFSLKRRCFGFAPYPTRPVPDFFFFGAENGYAGGTHAAVPRQIGNFSYDFMFGVVSELGGTSQLSTGCWWLQVWPIDVNLKFLEPVGRELKSIGKFMDDAVNLMNKSFIDR</sequence>
<dbReference type="PANTHER" id="PTHR36737">
    <property type="entry name" value="EXPRESSED PROTEIN"/>
    <property type="match status" value="1"/>
</dbReference>
<evidence type="ECO:0000313" key="2">
    <source>
        <dbReference type="EMBL" id="SPC81124.1"/>
    </source>
</evidence>
<feature type="compositionally biased region" description="Basic and acidic residues" evidence="1">
    <location>
        <begin position="132"/>
        <end position="158"/>
    </location>
</feature>
<dbReference type="PANTHER" id="PTHR36737:SF1">
    <property type="entry name" value="EXPRESSED PROTEIN"/>
    <property type="match status" value="1"/>
</dbReference>
<proteinExistence type="predicted"/>
<reference evidence="2" key="1">
    <citation type="submission" date="2018-02" db="EMBL/GenBank/DDBJ databases">
        <authorList>
            <person name="Cohen D.B."/>
            <person name="Kent A.D."/>
        </authorList>
    </citation>
    <scope>NUCLEOTIDE SEQUENCE</scope>
</reference>
<evidence type="ECO:0000256" key="1">
    <source>
        <dbReference type="SAM" id="MobiDB-lite"/>
    </source>
</evidence>
<gene>
    <name evidence="2" type="ORF">FSB_LOCUS9006</name>
</gene>
<dbReference type="AlphaFoldDB" id="A0A2N9F2T2"/>
<organism evidence="2">
    <name type="scientific">Fagus sylvatica</name>
    <name type="common">Beechnut</name>
    <dbReference type="NCBI Taxonomy" id="28930"/>
    <lineage>
        <taxon>Eukaryota</taxon>
        <taxon>Viridiplantae</taxon>
        <taxon>Streptophyta</taxon>
        <taxon>Embryophyta</taxon>
        <taxon>Tracheophyta</taxon>
        <taxon>Spermatophyta</taxon>
        <taxon>Magnoliopsida</taxon>
        <taxon>eudicotyledons</taxon>
        <taxon>Gunneridae</taxon>
        <taxon>Pentapetalae</taxon>
        <taxon>rosids</taxon>
        <taxon>fabids</taxon>
        <taxon>Fagales</taxon>
        <taxon>Fagaceae</taxon>
        <taxon>Fagus</taxon>
    </lineage>
</organism>
<feature type="region of interest" description="Disordered" evidence="1">
    <location>
        <begin position="120"/>
        <end position="174"/>
    </location>
</feature>
<protein>
    <submittedName>
        <fullName evidence="2">Uncharacterized protein</fullName>
    </submittedName>
</protein>
<dbReference type="EMBL" id="OIVN01000495">
    <property type="protein sequence ID" value="SPC81124.1"/>
    <property type="molecule type" value="Genomic_DNA"/>
</dbReference>
<name>A0A2N9F2T2_FAGSY</name>